<gene>
    <name evidence="1" type="ORF">ADA01nite_12860</name>
</gene>
<reference evidence="1 2" key="1">
    <citation type="submission" date="2019-07" db="EMBL/GenBank/DDBJ databases">
        <title>Whole genome shotgun sequence of Aneurinibacillus danicus NBRC 102444.</title>
        <authorList>
            <person name="Hosoyama A."/>
            <person name="Uohara A."/>
            <person name="Ohji S."/>
            <person name="Ichikawa N."/>
        </authorList>
    </citation>
    <scope>NUCLEOTIDE SEQUENCE [LARGE SCALE GENOMIC DNA]</scope>
    <source>
        <strain evidence="1 2">NBRC 102444</strain>
    </source>
</reference>
<organism evidence="1 2">
    <name type="scientific">Aneurinibacillus danicus</name>
    <dbReference type="NCBI Taxonomy" id="267746"/>
    <lineage>
        <taxon>Bacteria</taxon>
        <taxon>Bacillati</taxon>
        <taxon>Bacillota</taxon>
        <taxon>Bacilli</taxon>
        <taxon>Bacillales</taxon>
        <taxon>Paenibacillaceae</taxon>
        <taxon>Aneurinibacillus group</taxon>
        <taxon>Aneurinibacillus</taxon>
    </lineage>
</organism>
<dbReference type="AlphaFoldDB" id="A0A511V4J1"/>
<dbReference type="Proteomes" id="UP000321157">
    <property type="component" value="Unassembled WGS sequence"/>
</dbReference>
<keyword evidence="2" id="KW-1185">Reference proteome</keyword>
<comment type="caution">
    <text evidence="1">The sequence shown here is derived from an EMBL/GenBank/DDBJ whole genome shotgun (WGS) entry which is preliminary data.</text>
</comment>
<proteinExistence type="predicted"/>
<sequence length="104" mass="11644">MNKALADQREASAAIAREILGDIKLNVTDGEFTASFAQQEALESYAELLERQEQELVAELHRTVLHLSAKIAAPRNLRNMAIREAYKQQGMRMAEDSKERGESA</sequence>
<dbReference type="RefSeq" id="WP_146809142.1">
    <property type="nucleotide sequence ID" value="NZ_BJXX01000056.1"/>
</dbReference>
<evidence type="ECO:0000313" key="1">
    <source>
        <dbReference type="EMBL" id="GEN33826.1"/>
    </source>
</evidence>
<name>A0A511V4J1_9BACL</name>
<protein>
    <submittedName>
        <fullName evidence="1">Uncharacterized protein</fullName>
    </submittedName>
</protein>
<evidence type="ECO:0000313" key="2">
    <source>
        <dbReference type="Proteomes" id="UP000321157"/>
    </source>
</evidence>
<accession>A0A511V4J1</accession>
<dbReference type="EMBL" id="BJXX01000056">
    <property type="protein sequence ID" value="GEN33826.1"/>
    <property type="molecule type" value="Genomic_DNA"/>
</dbReference>
<dbReference type="OrthoDB" id="9905592at2"/>